<dbReference type="GO" id="GO:0006508">
    <property type="term" value="P:proteolysis"/>
    <property type="evidence" value="ECO:0007669"/>
    <property type="project" value="InterPro"/>
</dbReference>
<dbReference type="RefSeq" id="WP_005602385.1">
    <property type="nucleotide sequence ID" value="NZ_GG663522.1"/>
</dbReference>
<sequence>MVSEIVEILHELNIVDYNIYDEHRKAFEMYFVKHRLDMTRDKEVREIRLRVYRNFEENGTEYLGNSDVYLYPGMDGDEIRELIESAWESALYVKNPYYRLPEKVIDKNTEKVFDGCESVIEMAKALYSAEDEVKDAFINSAEFFGETRTVNIITGKGSDISYTSGKITGEFVVQCKKENDVELYADFSYYDMEKESIRKKCAKQLKLAVERESAKRSPADYSGYPIVLTDSYVKEFLKFYLMRSNAAYVYPGYSDYKEGYDIMSDISIEGVPEYPYSAEGVKTGSRMIIEHGIVKNIHGNVMHLSYLNRPYIGMYENLHCVCNGEPMDRLLNGKYILVKNFSDFQMDPLTGDFGGEFRLAEISDENGKRIVTGGTVTGNILKNADKIRYSGEYFKEGLYVGPSAVKIG</sequence>
<dbReference type="GeneID" id="98918949"/>
<dbReference type="GO" id="GO:0008237">
    <property type="term" value="F:metallopeptidase activity"/>
    <property type="evidence" value="ECO:0007669"/>
    <property type="project" value="InterPro"/>
</dbReference>
<dbReference type="PANTHER" id="PTHR43421">
    <property type="entry name" value="METALLOPROTEASE PMBA"/>
    <property type="match status" value="1"/>
</dbReference>
<dbReference type="EMBL" id="ABWN01000026">
    <property type="protein sequence ID" value="EFF68718.1"/>
    <property type="molecule type" value="Genomic_DNA"/>
</dbReference>
<keyword evidence="3" id="KW-1185">Reference proteome</keyword>
<evidence type="ECO:0000313" key="2">
    <source>
        <dbReference type="EMBL" id="EFF68718.1"/>
    </source>
</evidence>
<dbReference type="SUPFAM" id="SSF111283">
    <property type="entry name" value="Putative modulator of DNA gyrase, PmbA/TldD"/>
    <property type="match status" value="1"/>
</dbReference>
<dbReference type="STRING" id="45851.BHV86_03270"/>
<organism evidence="2 3">
    <name type="scientific">Eshraghiella crossota DSM 2876</name>
    <dbReference type="NCBI Taxonomy" id="511680"/>
    <lineage>
        <taxon>Bacteria</taxon>
        <taxon>Bacillati</taxon>
        <taxon>Bacillota</taxon>
        <taxon>Clostridia</taxon>
        <taxon>Lachnospirales</taxon>
        <taxon>Lachnospiraceae</taxon>
        <taxon>Eshraghiella</taxon>
    </lineage>
</organism>
<dbReference type="InterPro" id="IPR047657">
    <property type="entry name" value="PmbA"/>
</dbReference>
<gene>
    <name evidence="2" type="ORF">BUTYVIB_01081</name>
</gene>
<evidence type="ECO:0000259" key="1">
    <source>
        <dbReference type="Pfam" id="PF19289"/>
    </source>
</evidence>
<dbReference type="PANTHER" id="PTHR43421:SF1">
    <property type="entry name" value="METALLOPROTEASE PMBA"/>
    <property type="match status" value="1"/>
</dbReference>
<dbReference type="InterPro" id="IPR045569">
    <property type="entry name" value="Metalloprtase-TldD/E_C"/>
</dbReference>
<dbReference type="HOGENOM" id="CLU_646900_0_0_9"/>
<dbReference type="InterPro" id="IPR036059">
    <property type="entry name" value="TldD/PmbA_sf"/>
</dbReference>
<accession>D4RZ17</accession>
<protein>
    <submittedName>
        <fullName evidence="2">TldD/PmbA family protein</fullName>
    </submittedName>
</protein>
<evidence type="ECO:0000313" key="3">
    <source>
        <dbReference type="Proteomes" id="UP000006238"/>
    </source>
</evidence>
<dbReference type="Pfam" id="PF19289">
    <property type="entry name" value="PmbA_TldD_3rd"/>
    <property type="match status" value="1"/>
</dbReference>
<name>D4RZ17_9FIRM</name>
<dbReference type="Proteomes" id="UP000006238">
    <property type="component" value="Unassembled WGS sequence"/>
</dbReference>
<comment type="caution">
    <text evidence="2">The sequence shown here is derived from an EMBL/GenBank/DDBJ whole genome shotgun (WGS) entry which is preliminary data.</text>
</comment>
<dbReference type="AlphaFoldDB" id="D4RZ17"/>
<reference evidence="2 3" key="1">
    <citation type="submission" date="2010-02" db="EMBL/GenBank/DDBJ databases">
        <authorList>
            <person name="Weinstock G."/>
            <person name="Sodergren E."/>
            <person name="Clifton S."/>
            <person name="Fulton L."/>
            <person name="Fulton B."/>
            <person name="Courtney L."/>
            <person name="Fronick C."/>
            <person name="Harrison M."/>
            <person name="Strong C."/>
            <person name="Farmer C."/>
            <person name="Delahaunty K."/>
            <person name="Markovic C."/>
            <person name="Hall O."/>
            <person name="Minx P."/>
            <person name="Tomlinson C."/>
            <person name="Mitreva M."/>
            <person name="Nelson J."/>
            <person name="Hou S."/>
            <person name="Wollam A."/>
            <person name="Pepin K.H."/>
            <person name="Johnson M."/>
            <person name="Bhonagiri V."/>
            <person name="Zhang X."/>
            <person name="Suruliraj S."/>
            <person name="Warren W."/>
            <person name="Chinwalla A."/>
            <person name="Mardis E.R."/>
            <person name="Wilson R.K."/>
        </authorList>
    </citation>
    <scope>NUCLEOTIDE SEQUENCE [LARGE SCALE GENOMIC DNA]</scope>
    <source>
        <strain evidence="2 3">DSM 2876</strain>
    </source>
</reference>
<proteinExistence type="predicted"/>
<dbReference type="GO" id="GO:0005829">
    <property type="term" value="C:cytosol"/>
    <property type="evidence" value="ECO:0007669"/>
    <property type="project" value="TreeGrafter"/>
</dbReference>
<feature type="domain" description="Metalloprotease TldD/E C-terminal" evidence="1">
    <location>
        <begin position="224"/>
        <end position="394"/>
    </location>
</feature>
<dbReference type="eggNOG" id="COG0312">
    <property type="taxonomic scope" value="Bacteria"/>
</dbReference>